<organism evidence="4 5">
    <name type="scientific">Nocardiopsis gilva YIM 90087</name>
    <dbReference type="NCBI Taxonomy" id="1235441"/>
    <lineage>
        <taxon>Bacteria</taxon>
        <taxon>Bacillati</taxon>
        <taxon>Actinomycetota</taxon>
        <taxon>Actinomycetes</taxon>
        <taxon>Streptosporangiales</taxon>
        <taxon>Nocardiopsidaceae</taxon>
        <taxon>Nocardiopsis</taxon>
    </lineage>
</organism>
<dbReference type="Gene3D" id="3.20.20.30">
    <property type="entry name" value="Luciferase-like domain"/>
    <property type="match status" value="1"/>
</dbReference>
<dbReference type="Proteomes" id="UP000215005">
    <property type="component" value="Chromosome"/>
</dbReference>
<accession>A0A223S4G2</accession>
<dbReference type="OrthoDB" id="5241801at2"/>
<evidence type="ECO:0000259" key="3">
    <source>
        <dbReference type="Pfam" id="PF00296"/>
    </source>
</evidence>
<evidence type="ECO:0000313" key="5">
    <source>
        <dbReference type="Proteomes" id="UP000215005"/>
    </source>
</evidence>
<dbReference type="Pfam" id="PF00296">
    <property type="entry name" value="Bac_luciferase"/>
    <property type="match status" value="1"/>
</dbReference>
<name>A0A223S4G2_9ACTN</name>
<reference evidence="4 5" key="1">
    <citation type="submission" date="2017-08" db="EMBL/GenBank/DDBJ databases">
        <title>The complete genome sequence of Nocardiopsis gilva YIM 90087.</title>
        <authorList>
            <person name="Yin M."/>
            <person name="Tang S."/>
        </authorList>
    </citation>
    <scope>NUCLEOTIDE SEQUENCE [LARGE SCALE GENOMIC DNA]</scope>
    <source>
        <strain evidence="4 5">YIM 90087</strain>
    </source>
</reference>
<dbReference type="GO" id="GO:0005829">
    <property type="term" value="C:cytosol"/>
    <property type="evidence" value="ECO:0007669"/>
    <property type="project" value="TreeGrafter"/>
</dbReference>
<keyword evidence="1" id="KW-0560">Oxidoreductase</keyword>
<dbReference type="InterPro" id="IPR050766">
    <property type="entry name" value="Bact_Lucif_Oxidored"/>
</dbReference>
<dbReference type="EMBL" id="CP022753">
    <property type="protein sequence ID" value="ASU83013.1"/>
    <property type="molecule type" value="Genomic_DNA"/>
</dbReference>
<evidence type="ECO:0000256" key="1">
    <source>
        <dbReference type="ARBA" id="ARBA00023002"/>
    </source>
</evidence>
<dbReference type="GO" id="GO:0004497">
    <property type="term" value="F:monooxygenase activity"/>
    <property type="evidence" value="ECO:0007669"/>
    <property type="project" value="UniProtKB-KW"/>
</dbReference>
<dbReference type="InterPro" id="IPR036661">
    <property type="entry name" value="Luciferase-like_sf"/>
</dbReference>
<dbReference type="PANTHER" id="PTHR30137:SF8">
    <property type="entry name" value="BLR5498 PROTEIN"/>
    <property type="match status" value="1"/>
</dbReference>
<keyword evidence="2" id="KW-0503">Monooxygenase</keyword>
<dbReference type="KEGG" id="ngv:CDO52_09620"/>
<evidence type="ECO:0000313" key="4">
    <source>
        <dbReference type="EMBL" id="ASU83013.1"/>
    </source>
</evidence>
<dbReference type="SUPFAM" id="SSF51679">
    <property type="entry name" value="Bacterial luciferase-like"/>
    <property type="match status" value="1"/>
</dbReference>
<sequence>MPSLRVSLGYEVEVRGRTRDVEKRAFDAVVAQAELADELGYEAVWMVEHHFTRGFSHSSAPDLTLAAISQRTRRLRLGLGVVLLPFQSPVRTAERVATLDVLSGGRVEFGTGRGASPVEYQAFDRPFEQSRRIWEDSLDAVLEIWGADGAPVTIANPYFAVPGVSVHPRPLQDPHPPVWAASTSLDGYRAAARRGYHLLGMTMLKGLDDVAEDIAAYKATLAEHGFDPATRRVALMIPWHVAPTRDEAIATSADAVLWYIRRQVNLVTPPDYYDARHATHRVLGQLAAGMPPEEALQTLRDHHMVVIDDVAGSRRAVERVRAAGATDLILQAQVGGLGHEHVCNAIKLFRQEVAPADSAEIGRGP</sequence>
<dbReference type="PANTHER" id="PTHR30137">
    <property type="entry name" value="LUCIFERASE-LIKE MONOOXYGENASE"/>
    <property type="match status" value="1"/>
</dbReference>
<dbReference type="InterPro" id="IPR011251">
    <property type="entry name" value="Luciferase-like_dom"/>
</dbReference>
<protein>
    <submittedName>
        <fullName evidence="4">LLM class flavin-dependent oxidoreductase</fullName>
    </submittedName>
</protein>
<dbReference type="GO" id="GO:0016705">
    <property type="term" value="F:oxidoreductase activity, acting on paired donors, with incorporation or reduction of molecular oxygen"/>
    <property type="evidence" value="ECO:0007669"/>
    <property type="project" value="InterPro"/>
</dbReference>
<keyword evidence="5" id="KW-1185">Reference proteome</keyword>
<evidence type="ECO:0000256" key="2">
    <source>
        <dbReference type="ARBA" id="ARBA00023033"/>
    </source>
</evidence>
<dbReference type="AlphaFoldDB" id="A0A223S4G2"/>
<proteinExistence type="predicted"/>
<dbReference type="RefSeq" id="WP_017617606.1">
    <property type="nucleotide sequence ID" value="NZ_ANBG01000083.1"/>
</dbReference>
<feature type="domain" description="Luciferase-like" evidence="3">
    <location>
        <begin position="18"/>
        <end position="295"/>
    </location>
</feature>
<gene>
    <name evidence="4" type="ORF">CDO52_09620</name>
</gene>